<dbReference type="EMBL" id="CP002159">
    <property type="protein sequence ID" value="ADL55398.1"/>
    <property type="molecule type" value="Genomic_DNA"/>
</dbReference>
<protein>
    <submittedName>
        <fullName evidence="4">Heat shock protein Hsp20</fullName>
    </submittedName>
</protein>
<comment type="similarity">
    <text evidence="1 2">Belongs to the small heat shock protein (HSP20) family.</text>
</comment>
<organism evidence="4 5">
    <name type="scientific">Gallionella capsiferriformans (strain ES-2)</name>
    <name type="common">Gallionella ferruginea capsiferriformans (strain ES-2)</name>
    <dbReference type="NCBI Taxonomy" id="395494"/>
    <lineage>
        <taxon>Bacteria</taxon>
        <taxon>Pseudomonadati</taxon>
        <taxon>Pseudomonadota</taxon>
        <taxon>Betaproteobacteria</taxon>
        <taxon>Nitrosomonadales</taxon>
        <taxon>Gallionellaceae</taxon>
        <taxon>Gallionella</taxon>
    </lineage>
</organism>
<dbReference type="STRING" id="395494.Galf_1372"/>
<dbReference type="RefSeq" id="WP_013293337.1">
    <property type="nucleotide sequence ID" value="NC_014394.1"/>
</dbReference>
<evidence type="ECO:0000313" key="4">
    <source>
        <dbReference type="EMBL" id="ADL55398.1"/>
    </source>
</evidence>
<keyword evidence="5" id="KW-1185">Reference proteome</keyword>
<reference evidence="4 5" key="1">
    <citation type="submission" date="2010-08" db="EMBL/GenBank/DDBJ databases">
        <title>Complete sequence of Gallionella capsiferriformans ES-2.</title>
        <authorList>
            <consortium name="US DOE Joint Genome Institute"/>
            <person name="Lucas S."/>
            <person name="Copeland A."/>
            <person name="Lapidus A."/>
            <person name="Cheng J.-F."/>
            <person name="Bruce D."/>
            <person name="Goodwin L."/>
            <person name="Pitluck S."/>
            <person name="Chertkov O."/>
            <person name="Davenport K.W."/>
            <person name="Detter J.C."/>
            <person name="Han C."/>
            <person name="Tapia R."/>
            <person name="Land M."/>
            <person name="Hauser L."/>
            <person name="Chang Y.-J."/>
            <person name="Jeffries C."/>
            <person name="Kyrpides N."/>
            <person name="Ivanova N."/>
            <person name="Mikhailova N."/>
            <person name="Shelobolina E.S."/>
            <person name="Picardal F."/>
            <person name="Roden E."/>
            <person name="Emerson D."/>
            <person name="Woyke T."/>
        </authorList>
    </citation>
    <scope>NUCLEOTIDE SEQUENCE [LARGE SCALE GENOMIC DNA]</scope>
    <source>
        <strain evidence="4 5">ES-2</strain>
    </source>
</reference>
<evidence type="ECO:0000259" key="3">
    <source>
        <dbReference type="PROSITE" id="PS01031"/>
    </source>
</evidence>
<dbReference type="CDD" id="cd06464">
    <property type="entry name" value="ACD_sHsps-like"/>
    <property type="match status" value="1"/>
</dbReference>
<dbReference type="SUPFAM" id="SSF49764">
    <property type="entry name" value="HSP20-like chaperones"/>
    <property type="match status" value="1"/>
</dbReference>
<feature type="domain" description="SHSP" evidence="3">
    <location>
        <begin position="33"/>
        <end position="145"/>
    </location>
</feature>
<dbReference type="PROSITE" id="PS01031">
    <property type="entry name" value="SHSP"/>
    <property type="match status" value="1"/>
</dbReference>
<proteinExistence type="inferred from homology"/>
<dbReference type="InterPro" id="IPR002068">
    <property type="entry name" value="A-crystallin/Hsp20_dom"/>
</dbReference>
<dbReference type="PANTHER" id="PTHR11527">
    <property type="entry name" value="HEAT-SHOCK PROTEIN 20 FAMILY MEMBER"/>
    <property type="match status" value="1"/>
</dbReference>
<dbReference type="eggNOG" id="COG0071">
    <property type="taxonomic scope" value="Bacteria"/>
</dbReference>
<dbReference type="HOGENOM" id="CLU_046737_12_1_4"/>
<dbReference type="OrthoDB" id="9808910at2"/>
<dbReference type="AlphaFoldDB" id="D9SFV1"/>
<evidence type="ECO:0000313" key="5">
    <source>
        <dbReference type="Proteomes" id="UP000001235"/>
    </source>
</evidence>
<evidence type="ECO:0000256" key="2">
    <source>
        <dbReference type="RuleBase" id="RU003616"/>
    </source>
</evidence>
<name>D9SFV1_GALCS</name>
<dbReference type="KEGG" id="gca:Galf_1372"/>
<sequence length="145" mass="16503">MNLVKWNPFRELEDVSNRLNTLFGRLPSEQGQLTLADWQPVVDISETDNAYLIKAEIPEVEKKDVKVSLHGDMLTLSGERHQEKEETNKKFHRIERAYGSFSRSFRLPPDTDGSTISAEFKNGMLNLTLPKSKQIASRSIDISIA</sequence>
<dbReference type="Gene3D" id="2.60.40.790">
    <property type="match status" value="1"/>
</dbReference>
<gene>
    <name evidence="4" type="ordered locus">Galf_1372</name>
</gene>
<dbReference type="InterPro" id="IPR008978">
    <property type="entry name" value="HSP20-like_chaperone"/>
</dbReference>
<keyword evidence="4" id="KW-0346">Stress response</keyword>
<dbReference type="Pfam" id="PF00011">
    <property type="entry name" value="HSP20"/>
    <property type="match status" value="1"/>
</dbReference>
<accession>D9SFV1</accession>
<evidence type="ECO:0000256" key="1">
    <source>
        <dbReference type="PROSITE-ProRule" id="PRU00285"/>
    </source>
</evidence>
<dbReference type="Proteomes" id="UP000001235">
    <property type="component" value="Chromosome"/>
</dbReference>
<dbReference type="InterPro" id="IPR031107">
    <property type="entry name" value="Small_HSP"/>
</dbReference>